<dbReference type="InterPro" id="IPR035979">
    <property type="entry name" value="RBD_domain_sf"/>
</dbReference>
<dbReference type="Gene3D" id="3.30.70.330">
    <property type="match status" value="1"/>
</dbReference>
<dbReference type="AlphaFoldDB" id="C5HJY6"/>
<dbReference type="SUPFAM" id="SSF54928">
    <property type="entry name" value="RNA-binding domain, RBD"/>
    <property type="match status" value="1"/>
</dbReference>
<feature type="compositionally biased region" description="Low complexity" evidence="3">
    <location>
        <begin position="226"/>
        <end position="243"/>
    </location>
</feature>
<feature type="region of interest" description="Disordered" evidence="3">
    <location>
        <begin position="226"/>
        <end position="271"/>
    </location>
</feature>
<gene>
    <name evidence="5" type="primary">TRA2</name>
</gene>
<accession>C5HJY6</accession>
<protein>
    <submittedName>
        <fullName evidence="5">Transformer 2</fullName>
    </submittedName>
</protein>
<feature type="compositionally biased region" description="Basic residues" evidence="3">
    <location>
        <begin position="76"/>
        <end position="102"/>
    </location>
</feature>
<dbReference type="InterPro" id="IPR050441">
    <property type="entry name" value="RBM"/>
</dbReference>
<dbReference type="InterPro" id="IPR000504">
    <property type="entry name" value="RRM_dom"/>
</dbReference>
<evidence type="ECO:0000256" key="1">
    <source>
        <dbReference type="ARBA" id="ARBA00022884"/>
    </source>
</evidence>
<feature type="compositionally biased region" description="Low complexity" evidence="3">
    <location>
        <begin position="60"/>
        <end position="73"/>
    </location>
</feature>
<feature type="domain" description="RRM" evidence="4">
    <location>
        <begin position="121"/>
        <end position="199"/>
    </location>
</feature>
<dbReference type="GO" id="GO:0003723">
    <property type="term" value="F:RNA binding"/>
    <property type="evidence" value="ECO:0007669"/>
    <property type="project" value="UniProtKB-UniRule"/>
</dbReference>
<dbReference type="Pfam" id="PF00076">
    <property type="entry name" value="RRM_1"/>
    <property type="match status" value="1"/>
</dbReference>
<evidence type="ECO:0000256" key="3">
    <source>
        <dbReference type="SAM" id="MobiDB-lite"/>
    </source>
</evidence>
<dbReference type="PROSITE" id="PS50102">
    <property type="entry name" value="RRM"/>
    <property type="match status" value="1"/>
</dbReference>
<reference evidence="5" key="1">
    <citation type="journal article" date="2009" name="Genetics">
        <title>Sexual development in Lucilia cuprina (Diptera, Calliphoridae) is controlled by the transformer gene.</title>
        <authorList>
            <person name="Concha C."/>
            <person name="Scott M.J."/>
        </authorList>
    </citation>
    <scope>NUCLEOTIDE SEQUENCE</scope>
</reference>
<feature type="compositionally biased region" description="Basic and acidic residues" evidence="3">
    <location>
        <begin position="104"/>
        <end position="115"/>
    </location>
</feature>
<evidence type="ECO:0000256" key="2">
    <source>
        <dbReference type="PROSITE-ProRule" id="PRU00176"/>
    </source>
</evidence>
<dbReference type="PANTHER" id="PTHR48034">
    <property type="entry name" value="TRANSFORMER-2 SEX-DETERMINING PROTEIN-RELATED"/>
    <property type="match status" value="1"/>
</dbReference>
<feature type="compositionally biased region" description="Basic residues" evidence="3">
    <location>
        <begin position="262"/>
        <end position="271"/>
    </location>
</feature>
<name>C5HJY6_LUCCU</name>
<organism evidence="5">
    <name type="scientific">Lucilia cuprina</name>
    <name type="common">Green bottle fly</name>
    <name type="synonym">Australian sheep blowfly</name>
    <dbReference type="NCBI Taxonomy" id="7375"/>
    <lineage>
        <taxon>Eukaryota</taxon>
        <taxon>Metazoa</taxon>
        <taxon>Ecdysozoa</taxon>
        <taxon>Arthropoda</taxon>
        <taxon>Hexapoda</taxon>
        <taxon>Insecta</taxon>
        <taxon>Pterygota</taxon>
        <taxon>Neoptera</taxon>
        <taxon>Endopterygota</taxon>
        <taxon>Diptera</taxon>
        <taxon>Brachycera</taxon>
        <taxon>Muscomorpha</taxon>
        <taxon>Oestroidea</taxon>
        <taxon>Calliphoridae</taxon>
        <taxon>Luciliinae</taxon>
        <taxon>Lucilia</taxon>
    </lineage>
</organism>
<dbReference type="EMBL" id="FJ461620">
    <property type="protein sequence ID" value="ACS34688.1"/>
    <property type="molecule type" value="mRNA"/>
</dbReference>
<dbReference type="CDD" id="cd12363">
    <property type="entry name" value="RRM_TRA2"/>
    <property type="match status" value="1"/>
</dbReference>
<sequence>MSPRSHSRSVTPRRSYSRSPYRRSGRRKSYSRYKYDSRSSSNSRHPPSPPPIATGRHSGRYSSDSRSVSRSVSPTYKKRQHNSRRHYSRSRSRTKSPTRSRSRNSYDRANRSNREKPLPCRCIGVFGLSVYTTQLKIREIFSKFGPIERIQVVIDAQTGRSRGSCFIYYENLADAKAACDNCCGMEIEGRRIRVAYSITERPHTPTPGVYMGRPAKDLRERYRAQKQQLQQQQRHYSPVSYSSKSHHSHRHRYERSRSRSYSPRRYRYRYH</sequence>
<evidence type="ECO:0000313" key="5">
    <source>
        <dbReference type="EMBL" id="ACS34688.1"/>
    </source>
</evidence>
<feature type="compositionally biased region" description="Basic residues" evidence="3">
    <location>
        <begin position="244"/>
        <end position="254"/>
    </location>
</feature>
<proteinExistence type="evidence at transcript level"/>
<feature type="compositionally biased region" description="Basic residues" evidence="3">
    <location>
        <begin position="20"/>
        <end position="31"/>
    </location>
</feature>
<evidence type="ECO:0000259" key="4">
    <source>
        <dbReference type="PROSITE" id="PS50102"/>
    </source>
</evidence>
<feature type="region of interest" description="Disordered" evidence="3">
    <location>
        <begin position="1"/>
        <end position="115"/>
    </location>
</feature>
<feature type="compositionally biased region" description="Low complexity" evidence="3">
    <location>
        <begin position="8"/>
        <end position="19"/>
    </location>
</feature>
<keyword evidence="1 2" id="KW-0694">RNA-binding</keyword>
<dbReference type="OrthoDB" id="439808at2759"/>
<dbReference type="InterPro" id="IPR012677">
    <property type="entry name" value="Nucleotide-bd_a/b_plait_sf"/>
</dbReference>
<dbReference type="SMART" id="SM00360">
    <property type="entry name" value="RRM"/>
    <property type="match status" value="1"/>
</dbReference>